<reference evidence="2 3" key="1">
    <citation type="journal article" date="2015" name="Antonie Van Leeuwenhoek">
        <title>Prauserella endophytica sp. nov., an endophytic actinobacterium isolated from Tamarix taklamakanensis.</title>
        <authorList>
            <person name="Liu J.M."/>
            <person name="Habden X."/>
            <person name="Guo L."/>
            <person name="Tuo L."/>
            <person name="Jiang Z.K."/>
            <person name="Liu S.W."/>
            <person name="Liu X.F."/>
            <person name="Chen L."/>
            <person name="Li R.F."/>
            <person name="Zhang Y.Q."/>
            <person name="Sun C.H."/>
        </authorList>
    </citation>
    <scope>NUCLEOTIDE SEQUENCE [LARGE SCALE GENOMIC DNA]</scope>
    <source>
        <strain evidence="2 3">CGMCC 4.7182</strain>
    </source>
</reference>
<feature type="compositionally biased region" description="Basic residues" evidence="1">
    <location>
        <begin position="76"/>
        <end position="88"/>
    </location>
</feature>
<feature type="region of interest" description="Disordered" evidence="1">
    <location>
        <begin position="1"/>
        <end position="94"/>
    </location>
</feature>
<dbReference type="EMBL" id="SWMS01000004">
    <property type="protein sequence ID" value="TKG71780.1"/>
    <property type="molecule type" value="Genomic_DNA"/>
</dbReference>
<evidence type="ECO:0000313" key="3">
    <source>
        <dbReference type="Proteomes" id="UP000309992"/>
    </source>
</evidence>
<proteinExistence type="predicted"/>
<gene>
    <name evidence="2" type="ORF">FCN18_09795</name>
</gene>
<evidence type="ECO:0000256" key="1">
    <source>
        <dbReference type="SAM" id="MobiDB-lite"/>
    </source>
</evidence>
<dbReference type="Proteomes" id="UP000309992">
    <property type="component" value="Unassembled WGS sequence"/>
</dbReference>
<protein>
    <submittedName>
        <fullName evidence="2">Uncharacterized protein</fullName>
    </submittedName>
</protein>
<keyword evidence="3" id="KW-1185">Reference proteome</keyword>
<name>A0ABY2S7B2_9PSEU</name>
<organism evidence="2 3">
    <name type="scientific">Prauserella endophytica</name>
    <dbReference type="NCBI Taxonomy" id="1592324"/>
    <lineage>
        <taxon>Bacteria</taxon>
        <taxon>Bacillati</taxon>
        <taxon>Actinomycetota</taxon>
        <taxon>Actinomycetes</taxon>
        <taxon>Pseudonocardiales</taxon>
        <taxon>Pseudonocardiaceae</taxon>
        <taxon>Prauserella</taxon>
        <taxon>Prauserella coralliicola group</taxon>
    </lineage>
</organism>
<comment type="caution">
    <text evidence="2">The sequence shown here is derived from an EMBL/GenBank/DDBJ whole genome shotgun (WGS) entry which is preliminary data.</text>
</comment>
<sequence length="94" mass="10557">MSSASLPHGNPIHPVVFSHTPQERPVDYPELTPVRPNGDGERRSLFRAPPVSARSEQDDEPARPASPPRRPDRHRDNGRRRPATAARGPRRDRS</sequence>
<accession>A0ABY2S7B2</accession>
<dbReference type="RefSeq" id="WP_137094568.1">
    <property type="nucleotide sequence ID" value="NZ_SWMS01000004.1"/>
</dbReference>
<evidence type="ECO:0000313" key="2">
    <source>
        <dbReference type="EMBL" id="TKG71780.1"/>
    </source>
</evidence>